<protein>
    <submittedName>
        <fullName evidence="2">Uncharacterized protein</fullName>
    </submittedName>
</protein>
<feature type="region of interest" description="Disordered" evidence="1">
    <location>
        <begin position="1"/>
        <end position="74"/>
    </location>
</feature>
<name>A0AAC8QD57_9BACT</name>
<dbReference type="EMBL" id="CP011509">
    <property type="protein sequence ID" value="AKJ05493.1"/>
    <property type="molecule type" value="Genomic_DNA"/>
</dbReference>
<evidence type="ECO:0000313" key="2">
    <source>
        <dbReference type="EMBL" id="AKJ05493.1"/>
    </source>
</evidence>
<accession>A0AAC8QD57</accession>
<organism evidence="2 3">
    <name type="scientific">Archangium gephyra</name>
    <dbReference type="NCBI Taxonomy" id="48"/>
    <lineage>
        <taxon>Bacteria</taxon>
        <taxon>Pseudomonadati</taxon>
        <taxon>Myxococcota</taxon>
        <taxon>Myxococcia</taxon>
        <taxon>Myxococcales</taxon>
        <taxon>Cystobacterineae</taxon>
        <taxon>Archangiaceae</taxon>
        <taxon>Archangium</taxon>
    </lineage>
</organism>
<proteinExistence type="predicted"/>
<dbReference type="AlphaFoldDB" id="A0AAC8QD57"/>
<evidence type="ECO:0000313" key="3">
    <source>
        <dbReference type="Proteomes" id="UP000035579"/>
    </source>
</evidence>
<feature type="compositionally biased region" description="Basic and acidic residues" evidence="1">
    <location>
        <begin position="1"/>
        <end position="12"/>
    </location>
</feature>
<sequence>MKVRVGERERQLRQGGSLTTLNRLHFPGCCSRQSRSSRRVAFHRPPSDRAPNTRAPRILPWGGNTRRVSRQKAS</sequence>
<reference evidence="2 3" key="1">
    <citation type="submission" date="2015-05" db="EMBL/GenBank/DDBJ databases">
        <title>Genome assembly of Archangium gephyra DSM 2261.</title>
        <authorList>
            <person name="Sharma G."/>
            <person name="Subramanian S."/>
        </authorList>
    </citation>
    <scope>NUCLEOTIDE SEQUENCE [LARGE SCALE GENOMIC DNA]</scope>
    <source>
        <strain evidence="2 3">DSM 2261</strain>
    </source>
</reference>
<dbReference type="KEGG" id="age:AA314_07119"/>
<dbReference type="Proteomes" id="UP000035579">
    <property type="component" value="Chromosome"/>
</dbReference>
<evidence type="ECO:0000256" key="1">
    <source>
        <dbReference type="SAM" id="MobiDB-lite"/>
    </source>
</evidence>
<gene>
    <name evidence="2" type="ORF">AA314_07119</name>
</gene>